<protein>
    <recommendedName>
        <fullName evidence="8">TF-B3 domain-containing protein</fullName>
    </recommendedName>
</protein>
<dbReference type="Gene3D" id="2.40.330.10">
    <property type="entry name" value="DNA-binding pseudobarrel domain"/>
    <property type="match status" value="1"/>
</dbReference>
<comment type="subcellular location">
    <subcellularLocation>
        <location evidence="1">Nucleus</location>
    </subcellularLocation>
</comment>
<keyword evidence="3" id="KW-0238">DNA-binding</keyword>
<evidence type="ECO:0000256" key="5">
    <source>
        <dbReference type="ARBA" id="ARBA00023242"/>
    </source>
</evidence>
<evidence type="ECO:0000256" key="4">
    <source>
        <dbReference type="ARBA" id="ARBA00023163"/>
    </source>
</evidence>
<dbReference type="InterPro" id="IPR015300">
    <property type="entry name" value="DNA-bd_pseudobarrel_sf"/>
</dbReference>
<gene>
    <name evidence="6" type="ORF">M569_17194</name>
</gene>
<evidence type="ECO:0000256" key="2">
    <source>
        <dbReference type="ARBA" id="ARBA00023015"/>
    </source>
</evidence>
<evidence type="ECO:0000313" key="6">
    <source>
        <dbReference type="EMBL" id="EPS57623.1"/>
    </source>
</evidence>
<keyword evidence="5" id="KW-0539">Nucleus</keyword>
<comment type="caution">
    <text evidence="6">The sequence shown here is derived from an EMBL/GenBank/DDBJ whole genome shotgun (WGS) entry which is preliminary data.</text>
</comment>
<proteinExistence type="predicted"/>
<reference evidence="6 7" key="1">
    <citation type="journal article" date="2013" name="BMC Genomics">
        <title>The miniature genome of a carnivorous plant Genlisea aurea contains a low number of genes and short non-coding sequences.</title>
        <authorList>
            <person name="Leushkin E.V."/>
            <person name="Sutormin R.A."/>
            <person name="Nabieva E.R."/>
            <person name="Penin A.A."/>
            <person name="Kondrashov A.S."/>
            <person name="Logacheva M.D."/>
        </authorList>
    </citation>
    <scope>NUCLEOTIDE SEQUENCE [LARGE SCALE GENOMIC DNA]</scope>
</reference>
<evidence type="ECO:0000313" key="7">
    <source>
        <dbReference type="Proteomes" id="UP000015453"/>
    </source>
</evidence>
<evidence type="ECO:0000256" key="3">
    <source>
        <dbReference type="ARBA" id="ARBA00023125"/>
    </source>
</evidence>
<dbReference type="AlphaFoldDB" id="S8D4M0"/>
<dbReference type="Proteomes" id="UP000015453">
    <property type="component" value="Unassembled WGS sequence"/>
</dbReference>
<organism evidence="6 7">
    <name type="scientific">Genlisea aurea</name>
    <dbReference type="NCBI Taxonomy" id="192259"/>
    <lineage>
        <taxon>Eukaryota</taxon>
        <taxon>Viridiplantae</taxon>
        <taxon>Streptophyta</taxon>
        <taxon>Embryophyta</taxon>
        <taxon>Tracheophyta</taxon>
        <taxon>Spermatophyta</taxon>
        <taxon>Magnoliopsida</taxon>
        <taxon>eudicotyledons</taxon>
        <taxon>Gunneridae</taxon>
        <taxon>Pentapetalae</taxon>
        <taxon>asterids</taxon>
        <taxon>lamiids</taxon>
        <taxon>Lamiales</taxon>
        <taxon>Lentibulariaceae</taxon>
        <taxon>Genlisea</taxon>
    </lineage>
</organism>
<dbReference type="GO" id="GO:0005634">
    <property type="term" value="C:nucleus"/>
    <property type="evidence" value="ECO:0007669"/>
    <property type="project" value="UniProtKB-SubCell"/>
</dbReference>
<accession>S8D4M0</accession>
<evidence type="ECO:0008006" key="8">
    <source>
        <dbReference type="Google" id="ProtNLM"/>
    </source>
</evidence>
<keyword evidence="7" id="KW-1185">Reference proteome</keyword>
<dbReference type="GO" id="GO:0003677">
    <property type="term" value="F:DNA binding"/>
    <property type="evidence" value="ECO:0007669"/>
    <property type="project" value="UniProtKB-KW"/>
</dbReference>
<name>S8D4M0_9LAMI</name>
<evidence type="ECO:0000256" key="1">
    <source>
        <dbReference type="ARBA" id="ARBA00004123"/>
    </source>
</evidence>
<dbReference type="EMBL" id="AUSU01010026">
    <property type="protein sequence ID" value="EPS57623.1"/>
    <property type="molecule type" value="Genomic_DNA"/>
</dbReference>
<sequence>MENGSSGSRHALPENLKLTKTLTRYDTIQPLAGLRVSMRDAYRLTGGDLTTMDPSIPFNKFITVYDSYGNKYSIVVSNFPVDANIRNFRLLGLGWSRLVVDHNLSGGDKVLFYKIDELDEEGKFCYLVKFEVNSE</sequence>
<dbReference type="SUPFAM" id="SSF101936">
    <property type="entry name" value="DNA-binding pseudobarrel domain"/>
    <property type="match status" value="1"/>
</dbReference>
<keyword evidence="4" id="KW-0804">Transcription</keyword>
<keyword evidence="2" id="KW-0805">Transcription regulation</keyword>